<name>A0ABY4CMI1_9BACL</name>
<dbReference type="InterPro" id="IPR025626">
    <property type="entry name" value="YyzF"/>
</dbReference>
<dbReference type="NCBIfam" id="TIGR04129">
    <property type="entry name" value="CxxH_BA5709"/>
    <property type="match status" value="1"/>
</dbReference>
<proteinExistence type="predicted"/>
<accession>A0ABY4CMI1</accession>
<feature type="region of interest" description="Disordered" evidence="1">
    <location>
        <begin position="33"/>
        <end position="53"/>
    </location>
</feature>
<dbReference type="RefSeq" id="WP_347438395.1">
    <property type="nucleotide sequence ID" value="NZ_CP089291.1"/>
</dbReference>
<gene>
    <name evidence="2" type="ORF">LSG31_05520</name>
</gene>
<keyword evidence="3" id="KW-1185">Reference proteome</keyword>
<evidence type="ECO:0000313" key="3">
    <source>
        <dbReference type="Proteomes" id="UP000830167"/>
    </source>
</evidence>
<dbReference type="EMBL" id="CP089291">
    <property type="protein sequence ID" value="UOF91707.1"/>
    <property type="molecule type" value="Genomic_DNA"/>
</dbReference>
<dbReference type="Proteomes" id="UP000830167">
    <property type="component" value="Chromosome"/>
</dbReference>
<organism evidence="2 3">
    <name type="scientific">Fodinisporobacter ferrooxydans</name>
    <dbReference type="NCBI Taxonomy" id="2901836"/>
    <lineage>
        <taxon>Bacteria</taxon>
        <taxon>Bacillati</taxon>
        <taxon>Bacillota</taxon>
        <taxon>Bacilli</taxon>
        <taxon>Bacillales</taxon>
        <taxon>Alicyclobacillaceae</taxon>
        <taxon>Fodinisporobacter</taxon>
    </lineage>
</organism>
<evidence type="ECO:0000256" key="1">
    <source>
        <dbReference type="SAM" id="MobiDB-lite"/>
    </source>
</evidence>
<sequence length="117" mass="13252">MKNSDQSMSHFNEISIDKESNFIRKITNGQNIEDSMDQGEMIGSSGGTPIYRRLHESGHETPVTVVCSNHLELGIEDFVNELEQPPDLYRLDSVSFTSWQPPDTCRYCADQPVFLVV</sequence>
<protein>
    <submittedName>
        <fullName evidence="2">CxxH/CxxC protein</fullName>
    </submittedName>
</protein>
<evidence type="ECO:0000313" key="2">
    <source>
        <dbReference type="EMBL" id="UOF91707.1"/>
    </source>
</evidence>
<reference evidence="2" key="1">
    <citation type="submission" date="2021-12" db="EMBL/GenBank/DDBJ databases">
        <title>Alicyclobacillaceae gen. nov., sp. nov., isolated from chalcocite enrichment system.</title>
        <authorList>
            <person name="Jiang Z."/>
        </authorList>
    </citation>
    <scope>NUCLEOTIDE SEQUENCE</scope>
    <source>
        <strain evidence="2">MYW30-H2</strain>
    </source>
</reference>
<dbReference type="Pfam" id="PF14116">
    <property type="entry name" value="YyzF"/>
    <property type="match status" value="1"/>
</dbReference>